<proteinExistence type="predicted"/>
<dbReference type="Proteomes" id="UP000095728">
    <property type="component" value="Unassembled WGS sequence"/>
</dbReference>
<evidence type="ECO:0000313" key="3">
    <source>
        <dbReference type="Proteomes" id="UP000095728"/>
    </source>
</evidence>
<feature type="compositionally biased region" description="Basic and acidic residues" evidence="1">
    <location>
        <begin position="107"/>
        <end position="121"/>
    </location>
</feature>
<evidence type="ECO:0000256" key="1">
    <source>
        <dbReference type="SAM" id="MobiDB-lite"/>
    </source>
</evidence>
<dbReference type="EMBL" id="LPNM01000007">
    <property type="protein sequence ID" value="OEJ85075.1"/>
    <property type="molecule type" value="Genomic_DNA"/>
</dbReference>
<dbReference type="AlphaFoldDB" id="A0A1E5RDU9"/>
<feature type="compositionally biased region" description="Basic and acidic residues" evidence="1">
    <location>
        <begin position="154"/>
        <end position="163"/>
    </location>
</feature>
<keyword evidence="3" id="KW-1185">Reference proteome</keyword>
<evidence type="ECO:0000313" key="2">
    <source>
        <dbReference type="EMBL" id="OEJ85075.1"/>
    </source>
</evidence>
<comment type="caution">
    <text evidence="2">The sequence shown here is derived from an EMBL/GenBank/DDBJ whole genome shotgun (WGS) entry which is preliminary data.</text>
</comment>
<feature type="compositionally biased region" description="Basic and acidic residues" evidence="1">
    <location>
        <begin position="208"/>
        <end position="231"/>
    </location>
</feature>
<feature type="compositionally biased region" description="Basic residues" evidence="1">
    <location>
        <begin position="164"/>
        <end position="173"/>
    </location>
</feature>
<accession>A0A1E5RDU9</accession>
<protein>
    <recommendedName>
        <fullName evidence="4">Chromatin target of PRMT1 protein C-terminal domain-containing protein</fullName>
    </recommendedName>
</protein>
<feature type="compositionally biased region" description="Polar residues" evidence="1">
    <location>
        <begin position="1"/>
        <end position="33"/>
    </location>
</feature>
<dbReference type="InParanoid" id="A0A1E5RDU9"/>
<feature type="region of interest" description="Disordered" evidence="1">
    <location>
        <begin position="1"/>
        <end position="80"/>
    </location>
</feature>
<reference evidence="3" key="1">
    <citation type="journal article" date="2016" name="Genome Announc.">
        <title>Genome sequences of three species of Hanseniaspora isolated from spontaneous wine fermentations.</title>
        <authorList>
            <person name="Sternes P.R."/>
            <person name="Lee D."/>
            <person name="Kutyna D.R."/>
            <person name="Borneman A.R."/>
        </authorList>
    </citation>
    <scope>NUCLEOTIDE SEQUENCE [LARGE SCALE GENOMIC DNA]</scope>
    <source>
        <strain evidence="3">AWRI3579</strain>
    </source>
</reference>
<feature type="compositionally biased region" description="Polar residues" evidence="1">
    <location>
        <begin position="60"/>
        <end position="70"/>
    </location>
</feature>
<feature type="compositionally biased region" description="Basic residues" evidence="1">
    <location>
        <begin position="188"/>
        <end position="207"/>
    </location>
</feature>
<gene>
    <name evidence="2" type="ORF">AWRI3579_g2454</name>
</gene>
<feature type="region of interest" description="Disordered" evidence="1">
    <location>
        <begin position="107"/>
        <end position="231"/>
    </location>
</feature>
<sequence>MSEEITQSTAVSTGDNVPVSIETQEQHPQQTNDLDMDVEENAADSSATTEGAHETVNDHAVSSANENTDVQPKDNSNRKITYYRSRSLRTGLGKRLGFNSVQEMQQLREPEEPYGDYDRSNHGPYSGQYERRAPRFHGTASSYSPGPSPSGGRRLIDILDNGRYKSKNYRRSKGTSNGSGFDHDHGHDHHHHQNVNKGRHPRGKKQRSKVETPKRSIEDLDKELEEYMKGT</sequence>
<organism evidence="2 3">
    <name type="scientific">Hanseniaspora osmophila</name>
    <dbReference type="NCBI Taxonomy" id="56408"/>
    <lineage>
        <taxon>Eukaryota</taxon>
        <taxon>Fungi</taxon>
        <taxon>Dikarya</taxon>
        <taxon>Ascomycota</taxon>
        <taxon>Saccharomycotina</taxon>
        <taxon>Saccharomycetes</taxon>
        <taxon>Saccharomycodales</taxon>
        <taxon>Saccharomycodaceae</taxon>
        <taxon>Hanseniaspora</taxon>
    </lineage>
</organism>
<evidence type="ECO:0008006" key="4">
    <source>
        <dbReference type="Google" id="ProtNLM"/>
    </source>
</evidence>
<name>A0A1E5RDU9_9ASCO</name>